<reference evidence="4" key="3">
    <citation type="submission" date="2018-08" db="UniProtKB">
        <authorList>
            <consortium name="EnsemblPlants"/>
        </authorList>
    </citation>
    <scope>IDENTIFICATION</scope>
    <source>
        <strain evidence="4">cv. Bd21</strain>
    </source>
</reference>
<protein>
    <submittedName>
        <fullName evidence="3 4">Uncharacterized protein</fullName>
    </submittedName>
</protein>
<feature type="compositionally biased region" description="Basic and acidic residues" evidence="1">
    <location>
        <begin position="104"/>
        <end position="114"/>
    </location>
</feature>
<evidence type="ECO:0000256" key="1">
    <source>
        <dbReference type="SAM" id="MobiDB-lite"/>
    </source>
</evidence>
<dbReference type="Gramene" id="PNT63356">
    <property type="protein sequence ID" value="PNT63356"/>
    <property type="gene ID" value="BRADI_4g14615v3"/>
</dbReference>
<organism evidence="3">
    <name type="scientific">Brachypodium distachyon</name>
    <name type="common">Purple false brome</name>
    <name type="synonym">Trachynia distachya</name>
    <dbReference type="NCBI Taxonomy" id="15368"/>
    <lineage>
        <taxon>Eukaryota</taxon>
        <taxon>Viridiplantae</taxon>
        <taxon>Streptophyta</taxon>
        <taxon>Embryophyta</taxon>
        <taxon>Tracheophyta</taxon>
        <taxon>Spermatophyta</taxon>
        <taxon>Magnoliopsida</taxon>
        <taxon>Liliopsida</taxon>
        <taxon>Poales</taxon>
        <taxon>Poaceae</taxon>
        <taxon>BOP clade</taxon>
        <taxon>Pooideae</taxon>
        <taxon>Stipodae</taxon>
        <taxon>Brachypodieae</taxon>
        <taxon>Brachypodium</taxon>
    </lineage>
</organism>
<evidence type="ECO:0000313" key="3">
    <source>
        <dbReference type="EMBL" id="PNT63356.1"/>
    </source>
</evidence>
<feature type="chain" id="PRO_5033311427" evidence="2">
    <location>
        <begin position="24"/>
        <end position="114"/>
    </location>
</feature>
<feature type="signal peptide" evidence="2">
    <location>
        <begin position="1"/>
        <end position="23"/>
    </location>
</feature>
<proteinExistence type="predicted"/>
<accession>A0A2K2CMV7</accession>
<sequence>MAVIRRFLLCLAVAALLARPSQARVAVHDLGLFNSGLSGGVLGGERRPAEAAFRHGLEVQLRAELQGQDGGGRWTRAPPRGEEAAELRMVPGGPDPLHHHGSPRRPELEQPRLP</sequence>
<dbReference type="OrthoDB" id="696564at2759"/>
<gene>
    <name evidence="3" type="ORF">BRADI_4g14615v3</name>
</gene>
<name>A0A2K2CMV7_BRADI</name>
<keyword evidence="2" id="KW-0732">Signal</keyword>
<dbReference type="EnsemblPlants" id="PNT63356">
    <property type="protein sequence ID" value="PNT63356"/>
    <property type="gene ID" value="BRADI_4g14615v3"/>
</dbReference>
<dbReference type="EMBL" id="CM000883">
    <property type="protein sequence ID" value="PNT63356.1"/>
    <property type="molecule type" value="Genomic_DNA"/>
</dbReference>
<dbReference type="FunCoup" id="A0A2K2CMV7">
    <property type="interactions" value="116"/>
</dbReference>
<dbReference type="AlphaFoldDB" id="A0A2K2CMV7"/>
<reference evidence="3" key="2">
    <citation type="submission" date="2017-06" db="EMBL/GenBank/DDBJ databases">
        <title>WGS assembly of Brachypodium distachyon.</title>
        <authorList>
            <consortium name="The International Brachypodium Initiative"/>
            <person name="Lucas S."/>
            <person name="Harmon-Smith M."/>
            <person name="Lail K."/>
            <person name="Tice H."/>
            <person name="Grimwood J."/>
            <person name="Bruce D."/>
            <person name="Barry K."/>
            <person name="Shu S."/>
            <person name="Lindquist E."/>
            <person name="Wang M."/>
            <person name="Pitluck S."/>
            <person name="Vogel J.P."/>
            <person name="Garvin D.F."/>
            <person name="Mockler T.C."/>
            <person name="Schmutz J."/>
            <person name="Rokhsar D."/>
            <person name="Bevan M.W."/>
        </authorList>
    </citation>
    <scope>NUCLEOTIDE SEQUENCE</scope>
    <source>
        <strain evidence="3">Bd21</strain>
    </source>
</reference>
<dbReference type="InParanoid" id="A0A2K2CMV7"/>
<feature type="region of interest" description="Disordered" evidence="1">
    <location>
        <begin position="66"/>
        <end position="114"/>
    </location>
</feature>
<dbReference type="Proteomes" id="UP000008810">
    <property type="component" value="Chromosome 4"/>
</dbReference>
<evidence type="ECO:0000313" key="5">
    <source>
        <dbReference type="Proteomes" id="UP000008810"/>
    </source>
</evidence>
<keyword evidence="5" id="KW-1185">Reference proteome</keyword>
<evidence type="ECO:0000313" key="4">
    <source>
        <dbReference type="EnsemblPlants" id="PNT63356"/>
    </source>
</evidence>
<evidence type="ECO:0000256" key="2">
    <source>
        <dbReference type="SAM" id="SignalP"/>
    </source>
</evidence>
<reference evidence="3 4" key="1">
    <citation type="journal article" date="2010" name="Nature">
        <title>Genome sequencing and analysis of the model grass Brachypodium distachyon.</title>
        <authorList>
            <consortium name="International Brachypodium Initiative"/>
        </authorList>
    </citation>
    <scope>NUCLEOTIDE SEQUENCE [LARGE SCALE GENOMIC DNA]</scope>
    <source>
        <strain evidence="3 4">Bd21</strain>
    </source>
</reference>